<proteinExistence type="predicted"/>
<organism evidence="1 2">
    <name type="scientific">Flavobacterium beibuense</name>
    <dbReference type="NCBI Taxonomy" id="657326"/>
    <lineage>
        <taxon>Bacteria</taxon>
        <taxon>Pseudomonadati</taxon>
        <taxon>Bacteroidota</taxon>
        <taxon>Flavobacteriia</taxon>
        <taxon>Flavobacteriales</taxon>
        <taxon>Flavobacteriaceae</taxon>
        <taxon>Flavobacterium</taxon>
    </lineage>
</organism>
<name>A0A444WI10_9FLAO</name>
<accession>A0A444WI10</accession>
<evidence type="ECO:0000313" key="1">
    <source>
        <dbReference type="EMBL" id="RYJ45447.1"/>
    </source>
</evidence>
<dbReference type="AlphaFoldDB" id="A0A444WI10"/>
<reference evidence="1 2" key="1">
    <citation type="submission" date="2014-12" db="EMBL/GenBank/DDBJ databases">
        <title>Genome sequence of Flavobacterium beibuense RSKm HC5.</title>
        <authorList>
            <person name="Kim J.F."/>
            <person name="Song J.Y."/>
            <person name="Kwak M.-J."/>
            <person name="Lee S.-W."/>
        </authorList>
    </citation>
    <scope>NUCLEOTIDE SEQUENCE [LARGE SCALE GENOMIC DNA]</scope>
    <source>
        <strain evidence="1 2">RSKm HC5</strain>
    </source>
</reference>
<protein>
    <recommendedName>
        <fullName evidence="3">Sigma-70 family RNA polymerase sigma factor</fullName>
    </recommendedName>
</protein>
<comment type="caution">
    <text evidence="1">The sequence shown here is derived from an EMBL/GenBank/DDBJ whole genome shotgun (WGS) entry which is preliminary data.</text>
</comment>
<evidence type="ECO:0008006" key="3">
    <source>
        <dbReference type="Google" id="ProtNLM"/>
    </source>
</evidence>
<sequence length="200" mass="23842">MEEIKVIASDELLMEQLSNRDWDKFWLRLMGRCAWILRKRYEVKWANDELKTFSRDAISEVINQIFIKRSRKWNIDHYQDFEDFIIGAIDSHINNTLKKSKKEISVDDENLLSAENQEFDHSIEQIIIGKELKNQLYKLLEEANATDDELLIFECLCDGIEKPEDIRSTIGLNEDEFHNAWRRFKRKRNTIKQKLAANGY</sequence>
<dbReference type="RefSeq" id="WP_129749233.1">
    <property type="nucleotide sequence ID" value="NZ_JUIW01000001.1"/>
</dbReference>
<dbReference type="EMBL" id="JUIW01000001">
    <property type="protein sequence ID" value="RYJ45447.1"/>
    <property type="molecule type" value="Genomic_DNA"/>
</dbReference>
<keyword evidence="2" id="KW-1185">Reference proteome</keyword>
<evidence type="ECO:0000313" key="2">
    <source>
        <dbReference type="Proteomes" id="UP000289775"/>
    </source>
</evidence>
<dbReference type="Proteomes" id="UP000289775">
    <property type="component" value="Unassembled WGS sequence"/>
</dbReference>
<dbReference type="OrthoDB" id="983074at2"/>
<gene>
    <name evidence="1" type="ORF">NU09_0039</name>
</gene>